<dbReference type="PANTHER" id="PTHR15239">
    <property type="entry name" value="NUCLEAR EXPORT MEDIATOR FACTOR NEMF"/>
    <property type="match status" value="1"/>
</dbReference>
<feature type="region of interest" description="Disordered" evidence="11">
    <location>
        <begin position="395"/>
        <end position="435"/>
    </location>
</feature>
<dbReference type="Ensembl" id="ENSAMXT00005053749.1">
    <property type="protein sequence ID" value="ENSAMXP00005049577.1"/>
    <property type="gene ID" value="ENSAMXG00005022158.1"/>
</dbReference>
<feature type="coiled-coil region" evidence="10">
    <location>
        <begin position="277"/>
        <end position="321"/>
    </location>
</feature>
<comment type="similarity">
    <text evidence="3">Belongs to the NEMF family.</text>
</comment>
<comment type="subcellular location">
    <subcellularLocation>
        <location evidence="2">Cytoplasm</location>
    </subcellularLocation>
    <subcellularLocation>
        <location evidence="1">Nucleus</location>
    </subcellularLocation>
</comment>
<evidence type="ECO:0000256" key="11">
    <source>
        <dbReference type="SAM" id="MobiDB-lite"/>
    </source>
</evidence>
<evidence type="ECO:0000313" key="14">
    <source>
        <dbReference type="Proteomes" id="UP000694621"/>
    </source>
</evidence>
<keyword evidence="6" id="KW-0539">Nucleus</keyword>
<dbReference type="PANTHER" id="PTHR15239:SF6">
    <property type="entry name" value="RIBOSOME QUALITY CONTROL COMPLEX SUBUNIT NEMF"/>
    <property type="match status" value="1"/>
</dbReference>
<keyword evidence="5 10" id="KW-0175">Coiled coil</keyword>
<dbReference type="Proteomes" id="UP000694621">
    <property type="component" value="Unplaced"/>
</dbReference>
<proteinExistence type="inferred from homology"/>
<feature type="region of interest" description="Disordered" evidence="11">
    <location>
        <begin position="618"/>
        <end position="645"/>
    </location>
</feature>
<evidence type="ECO:0000256" key="1">
    <source>
        <dbReference type="ARBA" id="ARBA00004123"/>
    </source>
</evidence>
<dbReference type="InterPro" id="IPR051608">
    <property type="entry name" value="RQC_Subunit_NEMF"/>
</dbReference>
<accession>A0A8B9LAP0</accession>
<sequence length="731" mass="83015">IKCQIYVGMRVYNVYDIDNKTYLIRLQKPDSKAVLLIESGIRIHSTEFEWPKNLMPSGFAMKCRKHLKSRRLAHVKQLGVDRIVDIQFGSDEAAYHLIVELYDRGNIILTDHEYTILNLLRFRTAEAEDVKIAVRERYPVENARPPEPLISLERLTEIITKANSGEQIKRILNPHLPYGGTLIEHCLIEVGLPGFMKIDNQFNITEGLFSSSCYSSTYLHVNHNKTGYIIQKTEKKPSMTPDKPHEELLTYEEFHPFLFAQYSKSPYVEFESYDKAVDEFFSKMESQKIDIKALQQEKQAMKKLENVKKDHEQRLEALHQAQEVDRLKGELVEMNLPMVERALQVVRSALANQVDWAEIGLIVKEAQAAGDPVACAIKELKLQTNHITMLLKNPYTGSEEGEAQEEESSVDKTEGLQQQKGKKNRNKDKGQKGKIEKNKPVLVDVDISLSAYANAKNFFLNPEDIYVSLFFAAVAGEPVPPRTLTEAGTMAVCYSAAWDAKVITSAWWVHHNQVSKTAPTGEYLTTGSFMIRGKKNFLPPSYLIMGFSFLFKVDEQCVFRHRGERKVKTVEEDVEDVTSSTADLLEEGEELLGNCTHIHAVEYNLKLVLRLHSLEDVEELEEEGEDDEEVKSKEEEESPDISFPDTTISLTHLQSNRGFPASNTDTANVLILINKKKGKAARTAVFSFMRAKETSVREKDLLRSVKDTDLSRNMPGKMKVSAPNLLAAKKK</sequence>
<dbReference type="GO" id="GO:0005634">
    <property type="term" value="C:nucleus"/>
    <property type="evidence" value="ECO:0007669"/>
    <property type="project" value="UniProtKB-SubCell"/>
</dbReference>
<dbReference type="GO" id="GO:0005737">
    <property type="term" value="C:cytoplasm"/>
    <property type="evidence" value="ECO:0007669"/>
    <property type="project" value="UniProtKB-SubCell"/>
</dbReference>
<feature type="compositionally biased region" description="Acidic residues" evidence="11">
    <location>
        <begin position="399"/>
        <end position="408"/>
    </location>
</feature>
<evidence type="ECO:0000256" key="7">
    <source>
        <dbReference type="ARBA" id="ARBA00062982"/>
    </source>
</evidence>
<feature type="compositionally biased region" description="Acidic residues" evidence="11">
    <location>
        <begin position="618"/>
        <end position="639"/>
    </location>
</feature>
<dbReference type="FunFam" id="2.30.310.10:FF:000001">
    <property type="entry name" value="Nuclear export mediator factor Nemf"/>
    <property type="match status" value="1"/>
</dbReference>
<evidence type="ECO:0000256" key="4">
    <source>
        <dbReference type="ARBA" id="ARBA00022490"/>
    </source>
</evidence>
<evidence type="ECO:0000313" key="13">
    <source>
        <dbReference type="Ensembl" id="ENSAMXP00005049577.1"/>
    </source>
</evidence>
<evidence type="ECO:0000256" key="2">
    <source>
        <dbReference type="ARBA" id="ARBA00004496"/>
    </source>
</evidence>
<organism evidence="13 14">
    <name type="scientific">Astyanax mexicanus</name>
    <name type="common">Blind cave fish</name>
    <name type="synonym">Astyanax fasciatus mexicanus</name>
    <dbReference type="NCBI Taxonomy" id="7994"/>
    <lineage>
        <taxon>Eukaryota</taxon>
        <taxon>Metazoa</taxon>
        <taxon>Chordata</taxon>
        <taxon>Craniata</taxon>
        <taxon>Vertebrata</taxon>
        <taxon>Euteleostomi</taxon>
        <taxon>Actinopterygii</taxon>
        <taxon>Neopterygii</taxon>
        <taxon>Teleostei</taxon>
        <taxon>Ostariophysi</taxon>
        <taxon>Characiformes</taxon>
        <taxon>Characoidei</taxon>
        <taxon>Acestrorhamphidae</taxon>
        <taxon>Acestrorhamphinae</taxon>
        <taxon>Astyanax</taxon>
    </lineage>
</organism>
<dbReference type="AlphaFoldDB" id="A0A8B9LAP0"/>
<dbReference type="Pfam" id="PF05670">
    <property type="entry name" value="NFACT-R_1"/>
    <property type="match status" value="1"/>
</dbReference>
<dbReference type="GO" id="GO:0000049">
    <property type="term" value="F:tRNA binding"/>
    <property type="evidence" value="ECO:0007669"/>
    <property type="project" value="TreeGrafter"/>
</dbReference>
<name>A0A8B9LAP0_ASTMX</name>
<comment type="subunit">
    <text evidence="7">Component of the ribosome quality control complex (RQC), composed of the E3 ubiquitin ligase LTN1, TCF25 and NEMF associated with the 60S ribosomal subunit. The complex probably also contains VCP/p97 and its ubiquitin-binding cofactors. Interacts (via its N-terminus) with XPO1.</text>
</comment>
<evidence type="ECO:0000256" key="5">
    <source>
        <dbReference type="ARBA" id="ARBA00023054"/>
    </source>
</evidence>
<evidence type="ECO:0000256" key="6">
    <source>
        <dbReference type="ARBA" id="ARBA00023242"/>
    </source>
</evidence>
<dbReference type="GO" id="GO:0140708">
    <property type="term" value="P:CAT tailing"/>
    <property type="evidence" value="ECO:0007669"/>
    <property type="project" value="UniProtKB-ARBA"/>
</dbReference>
<dbReference type="Pfam" id="PF05833">
    <property type="entry name" value="NFACT_N"/>
    <property type="match status" value="1"/>
</dbReference>
<keyword evidence="4" id="KW-0963">Cytoplasm</keyword>
<dbReference type="GO" id="GO:0043023">
    <property type="term" value="F:ribosomal large subunit binding"/>
    <property type="evidence" value="ECO:0007669"/>
    <property type="project" value="TreeGrafter"/>
</dbReference>
<evidence type="ECO:0000259" key="12">
    <source>
        <dbReference type="Pfam" id="PF05670"/>
    </source>
</evidence>
<dbReference type="GO" id="GO:1990112">
    <property type="term" value="C:RQC complex"/>
    <property type="evidence" value="ECO:0007669"/>
    <property type="project" value="TreeGrafter"/>
</dbReference>
<evidence type="ECO:0000256" key="9">
    <source>
        <dbReference type="ARBA" id="ARBA00076869"/>
    </source>
</evidence>
<dbReference type="Gene3D" id="2.30.310.10">
    <property type="entry name" value="ibrinogen binding protein from staphylococcus aureus domain"/>
    <property type="match status" value="1"/>
</dbReference>
<reference evidence="13" key="1">
    <citation type="submission" date="2025-08" db="UniProtKB">
        <authorList>
            <consortium name="Ensembl"/>
        </authorList>
    </citation>
    <scope>IDENTIFICATION</scope>
</reference>
<evidence type="ECO:0000256" key="10">
    <source>
        <dbReference type="SAM" id="Coils"/>
    </source>
</evidence>
<evidence type="ECO:0000256" key="8">
    <source>
        <dbReference type="ARBA" id="ARBA00071447"/>
    </source>
</evidence>
<evidence type="ECO:0000256" key="3">
    <source>
        <dbReference type="ARBA" id="ARBA00008318"/>
    </source>
</evidence>
<dbReference type="InterPro" id="IPR008532">
    <property type="entry name" value="NFACT_RNA-bd"/>
</dbReference>
<protein>
    <recommendedName>
        <fullName evidence="8">Ribosome quality control complex subunit NEMF</fullName>
    </recommendedName>
    <alternativeName>
        <fullName evidence="9">Nuclear export mediator factor</fullName>
    </alternativeName>
</protein>
<feature type="domain" description="NFACT RNA-binding" evidence="12">
    <location>
        <begin position="464"/>
        <end position="533"/>
    </location>
</feature>